<feature type="domain" description="DNA2/NAM7 helicase helicase" evidence="8">
    <location>
        <begin position="167"/>
        <end position="236"/>
    </location>
</feature>
<dbReference type="Pfam" id="PF13087">
    <property type="entry name" value="AAA_12"/>
    <property type="match status" value="1"/>
</dbReference>
<dbReference type="SUPFAM" id="SSF52540">
    <property type="entry name" value="P-loop containing nucleoside triphosphate hydrolases"/>
    <property type="match status" value="1"/>
</dbReference>
<evidence type="ECO:0000256" key="4">
    <source>
        <dbReference type="ARBA" id="ARBA00022801"/>
    </source>
</evidence>
<evidence type="ECO:0000256" key="6">
    <source>
        <dbReference type="ARBA" id="ARBA00022840"/>
    </source>
</evidence>
<evidence type="ECO:0000313" key="10">
    <source>
        <dbReference type="EMBL" id="JAB55846.1"/>
    </source>
</evidence>
<dbReference type="PANTHER" id="PTHR45418:SF1">
    <property type="entry name" value="CANCER_TESTIS ANTIGEN 55"/>
    <property type="match status" value="1"/>
</dbReference>
<dbReference type="Gene3D" id="3.40.50.300">
    <property type="entry name" value="P-loop containing nucleotide triphosphate hydrolases"/>
    <property type="match status" value="3"/>
</dbReference>
<evidence type="ECO:0000256" key="1">
    <source>
        <dbReference type="ARBA" id="ARBA00004496"/>
    </source>
</evidence>
<dbReference type="InterPro" id="IPR041679">
    <property type="entry name" value="DNA2/NAM7-like_C"/>
</dbReference>
<keyword evidence="3" id="KW-0547">Nucleotide-binding</keyword>
<keyword evidence="7" id="KW-0943">RNA-mediated gene silencing</keyword>
<feature type="non-terminal residue" evidence="10">
    <location>
        <position position="1"/>
    </location>
</feature>
<dbReference type="FunFam" id="3.40.50.300:FF:000326">
    <property type="entry name" value="P-loop containing nucleoside triphosphate hydrolase"/>
    <property type="match status" value="1"/>
</dbReference>
<dbReference type="GO" id="GO:0005524">
    <property type="term" value="F:ATP binding"/>
    <property type="evidence" value="ECO:0007669"/>
    <property type="project" value="UniProtKB-KW"/>
</dbReference>
<dbReference type="EMBL" id="GANO01004025">
    <property type="protein sequence ID" value="JAB55846.1"/>
    <property type="molecule type" value="mRNA"/>
</dbReference>
<dbReference type="GO" id="GO:0005737">
    <property type="term" value="C:cytoplasm"/>
    <property type="evidence" value="ECO:0007669"/>
    <property type="project" value="UniProtKB-SubCell"/>
</dbReference>
<evidence type="ECO:0000259" key="8">
    <source>
        <dbReference type="Pfam" id="PF13086"/>
    </source>
</evidence>
<evidence type="ECO:0000256" key="7">
    <source>
        <dbReference type="ARBA" id="ARBA00023158"/>
    </source>
</evidence>
<evidence type="ECO:0000259" key="9">
    <source>
        <dbReference type="Pfam" id="PF13087"/>
    </source>
</evidence>
<dbReference type="CDD" id="cd18038">
    <property type="entry name" value="DEXXQc_Helz-like"/>
    <property type="match status" value="1"/>
</dbReference>
<dbReference type="GO" id="GO:0005694">
    <property type="term" value="C:chromosome"/>
    <property type="evidence" value="ECO:0007669"/>
    <property type="project" value="UniProtKB-ARBA"/>
</dbReference>
<dbReference type="InterPro" id="IPR027417">
    <property type="entry name" value="P-loop_NTPase"/>
</dbReference>
<dbReference type="GO" id="GO:0016787">
    <property type="term" value="F:hydrolase activity"/>
    <property type="evidence" value="ECO:0007669"/>
    <property type="project" value="UniProtKB-KW"/>
</dbReference>
<protein>
    <submittedName>
        <fullName evidence="10">Uncharacterized protein</fullName>
    </submittedName>
</protein>
<proteinExistence type="evidence at transcript level"/>
<dbReference type="PANTHER" id="PTHR45418">
    <property type="entry name" value="CANCER/TESTIS ANTIGEN 55"/>
    <property type="match status" value="1"/>
</dbReference>
<dbReference type="GO" id="GO:0031047">
    <property type="term" value="P:regulatory ncRNA-mediated gene silencing"/>
    <property type="evidence" value="ECO:0007669"/>
    <property type="project" value="UniProtKB-KW"/>
</dbReference>
<evidence type="ECO:0000256" key="5">
    <source>
        <dbReference type="ARBA" id="ARBA00022806"/>
    </source>
</evidence>
<dbReference type="GO" id="GO:0003723">
    <property type="term" value="F:RNA binding"/>
    <property type="evidence" value="ECO:0007669"/>
    <property type="project" value="InterPro"/>
</dbReference>
<dbReference type="Pfam" id="PF13086">
    <property type="entry name" value="AAA_11"/>
    <property type="match status" value="2"/>
</dbReference>
<keyword evidence="6" id="KW-0067">ATP-binding</keyword>
<sequence length="643" mass="73901">LNTDKSLRLNPRNYIRVLSIMNFIEFHNIEIDLSKYCTKDINISDGAMKRVYSVPFKQFSITPSLLSENDYVELSFSKINGLPKIITGSVVQILNDQIIIEMDEILAVNRKYKIKFGPQPSSLRLEMTALRIIEKQNLSNLFFPLQPMKRELNYLKFNWFNKNIEQNEEQMIAVRNIVNETAFPSPYIVFGPPGTGKTSVIIETIAQIYTLKPHSHILVTASSNFACNEITQRLLKILPAQDIYRFFSRSAERYLRELDPQIVSRSNFSTGVHSYPSYDTIYNARIFICTLATAGRLNQASIRQNHFNYLFIDECGSATEACSLVAIAGLVTEDNRFTANIVLSGDPMQLGPIVRSKMAEKMGLGQSMLERLMNNPIYKRDILTKKFNNLLITKLVKNYRSHEAILHLSNKLFYENELIAMAPSKQVNWALNWSQLPQRNFPIIFESVIGTTRRELDSKSSFNLKEVDVVTFYLKQIFNFGINGFKIQQNAIGIISPYRKQCLKLKQMCQRNGWNFIEIGSVEQFQGREKDIIIFSAVKSNSNSVGFLDNEKRFNVALTRAKALLILIGDLQTLQYDQHWHQLIKYCQNGIRGVKFELKPWCDIQIDRMMNAIKTLTLSLQETCGNMNQSRNNLSNSAEKSRE</sequence>
<dbReference type="InterPro" id="IPR047187">
    <property type="entry name" value="SF1_C_Upf1"/>
</dbReference>
<keyword evidence="2" id="KW-0963">Cytoplasm</keyword>
<reference evidence="10" key="1">
    <citation type="journal article" date="2014" name="Insect Biochem. Mol. Biol.">
        <title>An insight into the sialome of the frog biting fly, Corethrella appendiculata.</title>
        <authorList>
            <person name="Ribeiro J.M.C."/>
            <person name="Chagas A.C."/>
            <person name="Pham V.M."/>
            <person name="Lounibos L.P."/>
            <person name="Calvo E."/>
        </authorList>
    </citation>
    <scope>NUCLEOTIDE SEQUENCE</scope>
    <source>
        <tissue evidence="10">Salivary glands</tissue>
    </source>
</reference>
<dbReference type="InterPro" id="IPR026122">
    <property type="entry name" value="MOV-10/SDE3_DEXXQ/H-box"/>
</dbReference>
<feature type="domain" description="DNA2/NAM7 helicase helicase" evidence="8">
    <location>
        <begin position="279"/>
        <end position="357"/>
    </location>
</feature>
<comment type="subcellular location">
    <subcellularLocation>
        <location evidence="1">Cytoplasm</location>
    </subcellularLocation>
</comment>
<dbReference type="InterPro" id="IPR041677">
    <property type="entry name" value="DNA2/NAM7_AAA_11"/>
</dbReference>
<accession>U5EF48</accession>
<dbReference type="CDD" id="cd18808">
    <property type="entry name" value="SF1_C_Upf1"/>
    <property type="match status" value="1"/>
</dbReference>
<dbReference type="AlphaFoldDB" id="U5EF48"/>
<keyword evidence="4" id="KW-0378">Hydrolase</keyword>
<keyword evidence="5" id="KW-0347">Helicase</keyword>
<feature type="domain" description="DNA2/NAM7 helicase-like C-terminal" evidence="9">
    <location>
        <begin position="365"/>
        <end position="570"/>
    </location>
</feature>
<dbReference type="GO" id="GO:0032574">
    <property type="term" value="F:5'-3' RNA helicase activity"/>
    <property type="evidence" value="ECO:0007669"/>
    <property type="project" value="InterPro"/>
</dbReference>
<evidence type="ECO:0000256" key="3">
    <source>
        <dbReference type="ARBA" id="ARBA00022741"/>
    </source>
</evidence>
<evidence type="ECO:0000256" key="2">
    <source>
        <dbReference type="ARBA" id="ARBA00022490"/>
    </source>
</evidence>
<name>U5EF48_9DIPT</name>
<organism evidence="10">
    <name type="scientific">Corethrella appendiculata</name>
    <dbReference type="NCBI Taxonomy" id="1370023"/>
    <lineage>
        <taxon>Eukaryota</taxon>
        <taxon>Metazoa</taxon>
        <taxon>Ecdysozoa</taxon>
        <taxon>Arthropoda</taxon>
        <taxon>Hexapoda</taxon>
        <taxon>Insecta</taxon>
        <taxon>Pterygota</taxon>
        <taxon>Neoptera</taxon>
        <taxon>Endopterygota</taxon>
        <taxon>Diptera</taxon>
        <taxon>Nematocera</taxon>
        <taxon>Culicoidea</taxon>
        <taxon>Chaoboridae</taxon>
        <taxon>Corethrella</taxon>
    </lineage>
</organism>